<evidence type="ECO:0000313" key="6">
    <source>
        <dbReference type="EMBL" id="EPR79826.1"/>
    </source>
</evidence>
<dbReference type="SUPFAM" id="SSF74788">
    <property type="entry name" value="Cullin repeat-like"/>
    <property type="match status" value="1"/>
</dbReference>
<dbReference type="PROSITE" id="PS50069">
    <property type="entry name" value="CULLIN_2"/>
    <property type="match status" value="1"/>
</dbReference>
<dbReference type="Proteomes" id="UP000014978">
    <property type="component" value="Unassembled WGS sequence"/>
</dbReference>
<evidence type="ECO:0000256" key="1">
    <source>
        <dbReference type="ARBA" id="ARBA00006019"/>
    </source>
</evidence>
<dbReference type="SUPFAM" id="SSF75632">
    <property type="entry name" value="Cullin homology domain"/>
    <property type="match status" value="1"/>
</dbReference>
<proteinExistence type="inferred from homology"/>
<dbReference type="InParanoid" id="S7WAC2"/>
<dbReference type="InterPro" id="IPR001373">
    <property type="entry name" value="Cullin_N"/>
</dbReference>
<accession>S7WAC2</accession>
<dbReference type="GO" id="GO:0006511">
    <property type="term" value="P:ubiquitin-dependent protein catabolic process"/>
    <property type="evidence" value="ECO:0007669"/>
    <property type="project" value="InterPro"/>
</dbReference>
<name>S7WAC2_SPRLO</name>
<evidence type="ECO:0000256" key="4">
    <source>
        <dbReference type="SAM" id="MobiDB-lite"/>
    </source>
</evidence>
<dbReference type="GO" id="GO:0031625">
    <property type="term" value="F:ubiquitin protein ligase binding"/>
    <property type="evidence" value="ECO:0007669"/>
    <property type="project" value="InterPro"/>
</dbReference>
<organism evidence="6 7">
    <name type="scientific">Spraguea lophii (strain 42_110)</name>
    <name type="common">Microsporidian parasite</name>
    <dbReference type="NCBI Taxonomy" id="1358809"/>
    <lineage>
        <taxon>Eukaryota</taxon>
        <taxon>Fungi</taxon>
        <taxon>Fungi incertae sedis</taxon>
        <taxon>Microsporidia</taxon>
        <taxon>Spragueidae</taxon>
        <taxon>Spraguea</taxon>
    </lineage>
</organism>
<dbReference type="SMART" id="SM00182">
    <property type="entry name" value="CULLIN"/>
    <property type="match status" value="1"/>
</dbReference>
<feature type="region of interest" description="Disordered" evidence="4">
    <location>
        <begin position="517"/>
        <end position="550"/>
    </location>
</feature>
<evidence type="ECO:0000256" key="2">
    <source>
        <dbReference type="PROSITE-ProRule" id="PRU00330"/>
    </source>
</evidence>
<evidence type="ECO:0000256" key="3">
    <source>
        <dbReference type="RuleBase" id="RU003829"/>
    </source>
</evidence>
<dbReference type="InterPro" id="IPR016158">
    <property type="entry name" value="Cullin_homology"/>
</dbReference>
<gene>
    <name evidence="6" type="ORF">SLOPH_2242</name>
</gene>
<protein>
    <submittedName>
        <fullName evidence="6">Cullin-like protein</fullName>
    </submittedName>
</protein>
<dbReference type="InterPro" id="IPR036317">
    <property type="entry name" value="Cullin_homology_sf"/>
</dbReference>
<dbReference type="EMBL" id="ATCN01000095">
    <property type="protein sequence ID" value="EPR79826.1"/>
    <property type="molecule type" value="Genomic_DNA"/>
</dbReference>
<evidence type="ECO:0000313" key="7">
    <source>
        <dbReference type="Proteomes" id="UP000014978"/>
    </source>
</evidence>
<dbReference type="PANTHER" id="PTHR11932">
    <property type="entry name" value="CULLIN"/>
    <property type="match status" value="1"/>
</dbReference>
<dbReference type="VEuPathDB" id="MicrosporidiaDB:SLOPH_2242"/>
<dbReference type="STRING" id="1358809.S7WAC2"/>
<dbReference type="InterPro" id="IPR045093">
    <property type="entry name" value="Cullin"/>
</dbReference>
<feature type="compositionally biased region" description="Basic and acidic residues" evidence="4">
    <location>
        <begin position="521"/>
        <end position="541"/>
    </location>
</feature>
<dbReference type="AlphaFoldDB" id="S7WAC2"/>
<dbReference type="Gene3D" id="3.30.230.130">
    <property type="entry name" value="Cullin, Chain C, Domain 2"/>
    <property type="match status" value="1"/>
</dbReference>
<evidence type="ECO:0000259" key="5">
    <source>
        <dbReference type="PROSITE" id="PS50069"/>
    </source>
</evidence>
<dbReference type="Pfam" id="PF00888">
    <property type="entry name" value="Cullin"/>
    <property type="match status" value="1"/>
</dbReference>
<comment type="caution">
    <text evidence="6">The sequence shown here is derived from an EMBL/GenBank/DDBJ whole genome shotgun (WGS) entry which is preliminary data.</text>
</comment>
<comment type="similarity">
    <text evidence="1 2 3">Belongs to the cullin family.</text>
</comment>
<dbReference type="HOGENOM" id="CLU_306330_0_0_1"/>
<sequence>MNLESELTLSEFEHLWSEIIYEFNKITSIKSKSTNTNNQIISQTNNNTYNEYGDKDHAQVHSINNETDNIQRCNGIFTYNNIYKIITAKKYTNNLYWKIGEYLYNLAKDRRSKIPYENDNRTSHLANFNRYLEEYSKYFLQYQEILISINSLCLVLNDNLGTDKPVLQLGYLLWERCILQEIEKTNNRSLPKELIHMMFNDMENEYEIFIDHIKKITAKKQKIFSFKKPIKPDKNKFDAIQPALTSLKNVVLDDDPLSYYKVSYEDKSLKKYFGFLNEVKEQFFKKKRLKNGPLSPRIYTQINTKIGIIDYINIVDHIYTLEFERRNTYFLSNSHKPHNKILEQVFIDSEKKYIVDGIYNILLNYKENNKPNDIHLPDNKKLNENIKKHAKDTFKAHIKNIYKKLQRMTDNNKELFAEALNQYTSFICNEMKEKNKNSNHTDMILNIHESLYSVLELVNTLENRELLILVCKIYMEHYKDDNLEELLAEFSMYKNKEHTDILGYKEYNHIDIKSNDNNNTHAKECNNNEINTKKNNDKETNSKIYNDNNTDNNCYTDNTNTPYNYNCIITVYNNLINIIKNEDLFLEHYIKYLMKRLLKYTFDDRKEKIIHELLKKYSINYYNKINRMYQDINRSISINSYINNIRNRNIDDINNRNHNNSDQGIYNTDNNVVYDINNSICFITILTECVWPIEKFEDRELSTNGNNDDILTRELLDYKELFIEEYLQKYKRRKIYIIWSYGYVDINITTDKEYCIRINIYQYILLEMVENNRIFIPGRNNIGITEIVDYFKNNCHLNISEEDINVLLKYKLLYYNDNSNEYNDSYNITTAVSSTNNIGVCLLLNYNFYHKNNRICMLPIIKKKVENIVSDPLVVLQAFISRMFKKIGNVGKDVCYDFIIKEIKECIEKEGEYKDFSGGLGKDVSDNKLNSYYDILNNLEDNYTDTMKELIDKGLIEEDKDKYYYVP</sequence>
<feature type="domain" description="Cullin family profile" evidence="5">
    <location>
        <begin position="575"/>
        <end position="789"/>
    </location>
</feature>
<dbReference type="OrthoDB" id="5581181at2759"/>
<keyword evidence="7" id="KW-1185">Reference proteome</keyword>
<reference evidence="7" key="1">
    <citation type="journal article" date="2013" name="PLoS Genet.">
        <title>The genome of Spraguea lophii and the basis of host-microsporidian interactions.</title>
        <authorList>
            <person name="Campbell S.E."/>
            <person name="Williams T.A."/>
            <person name="Yousuf A."/>
            <person name="Soanes D.M."/>
            <person name="Paszkiewicz K.H."/>
            <person name="Williams B.A.P."/>
        </authorList>
    </citation>
    <scope>NUCLEOTIDE SEQUENCE [LARGE SCALE GENOMIC DNA]</scope>
    <source>
        <strain evidence="7">42_110</strain>
    </source>
</reference>
<dbReference type="Gene3D" id="1.20.1310.10">
    <property type="entry name" value="Cullin Repeats"/>
    <property type="match status" value="1"/>
</dbReference>
<dbReference type="InterPro" id="IPR016159">
    <property type="entry name" value="Cullin_repeat-like_dom_sf"/>
</dbReference>